<feature type="signal peptide" evidence="11">
    <location>
        <begin position="1"/>
        <end position="20"/>
    </location>
</feature>
<dbReference type="InterPro" id="IPR001702">
    <property type="entry name" value="Porin_Gram-ve"/>
</dbReference>
<dbReference type="Pfam" id="PF13609">
    <property type="entry name" value="Porin_4"/>
    <property type="match status" value="1"/>
</dbReference>
<dbReference type="KEGG" id="bxb:DR64_4838"/>
<gene>
    <name evidence="13" type="ORF">Bxe_B2511</name>
</gene>
<keyword evidence="8" id="KW-0626">Porin</keyword>
<evidence type="ECO:0000256" key="3">
    <source>
        <dbReference type="ARBA" id="ARBA00022448"/>
    </source>
</evidence>
<feature type="chain" id="PRO_5004182651" evidence="11">
    <location>
        <begin position="21"/>
        <end position="396"/>
    </location>
</feature>
<keyword evidence="4" id="KW-1134">Transmembrane beta strand</keyword>
<dbReference type="OrthoDB" id="8982743at2"/>
<dbReference type="EMBL" id="CP000271">
    <property type="protein sequence ID" value="ABE33480.1"/>
    <property type="molecule type" value="Genomic_DNA"/>
</dbReference>
<comment type="subunit">
    <text evidence="2">Homotrimer.</text>
</comment>
<dbReference type="CDD" id="cd00342">
    <property type="entry name" value="gram_neg_porins"/>
    <property type="match status" value="1"/>
</dbReference>
<dbReference type="InterPro" id="IPR033900">
    <property type="entry name" value="Gram_neg_porin_domain"/>
</dbReference>
<dbReference type="InterPro" id="IPR050298">
    <property type="entry name" value="Gram-neg_bact_OMP"/>
</dbReference>
<evidence type="ECO:0000313" key="13">
    <source>
        <dbReference type="EMBL" id="ABE33480.1"/>
    </source>
</evidence>
<evidence type="ECO:0000256" key="1">
    <source>
        <dbReference type="ARBA" id="ARBA00004571"/>
    </source>
</evidence>
<protein>
    <submittedName>
        <fullName evidence="13">Outer membrane porin, OmpC family</fullName>
    </submittedName>
</protein>
<evidence type="ECO:0000259" key="12">
    <source>
        <dbReference type="Pfam" id="PF13609"/>
    </source>
</evidence>
<dbReference type="PATRIC" id="fig|266265.5.peg.5195"/>
<accession>Q13R09</accession>
<dbReference type="PANTHER" id="PTHR34501">
    <property type="entry name" value="PROTEIN YDDL-RELATED"/>
    <property type="match status" value="1"/>
</dbReference>
<dbReference type="InterPro" id="IPR023614">
    <property type="entry name" value="Porin_dom_sf"/>
</dbReference>
<dbReference type="AlphaFoldDB" id="Q13R09"/>
<evidence type="ECO:0000256" key="8">
    <source>
        <dbReference type="ARBA" id="ARBA00023114"/>
    </source>
</evidence>
<proteinExistence type="predicted"/>
<comment type="subcellular location">
    <subcellularLocation>
        <location evidence="1">Cell outer membrane</location>
        <topology evidence="1">Multi-pass membrane protein</topology>
    </subcellularLocation>
</comment>
<evidence type="ECO:0000256" key="2">
    <source>
        <dbReference type="ARBA" id="ARBA00011233"/>
    </source>
</evidence>
<keyword evidence="14" id="KW-1185">Reference proteome</keyword>
<keyword evidence="7" id="KW-0406">Ion transport</keyword>
<dbReference type="PRINTS" id="PR00182">
    <property type="entry name" value="ECOLNEIPORIN"/>
</dbReference>
<feature type="domain" description="Porin" evidence="12">
    <location>
        <begin position="7"/>
        <end position="358"/>
    </location>
</feature>
<dbReference type="eggNOG" id="COG3203">
    <property type="taxonomic scope" value="Bacteria"/>
</dbReference>
<dbReference type="GO" id="GO:0009279">
    <property type="term" value="C:cell outer membrane"/>
    <property type="evidence" value="ECO:0007669"/>
    <property type="project" value="UniProtKB-SubCell"/>
</dbReference>
<dbReference type="PANTHER" id="PTHR34501:SF9">
    <property type="entry name" value="MAJOR OUTER MEMBRANE PROTEIN P.IA"/>
    <property type="match status" value="1"/>
</dbReference>
<name>Q13R09_PARXL</name>
<keyword evidence="5" id="KW-0812">Transmembrane</keyword>
<evidence type="ECO:0000256" key="9">
    <source>
        <dbReference type="ARBA" id="ARBA00023136"/>
    </source>
</evidence>
<evidence type="ECO:0000256" key="10">
    <source>
        <dbReference type="ARBA" id="ARBA00023237"/>
    </source>
</evidence>
<dbReference type="Proteomes" id="UP000001817">
    <property type="component" value="Chromosome 2"/>
</dbReference>
<dbReference type="InterPro" id="IPR002299">
    <property type="entry name" value="Porin_Neis"/>
</dbReference>
<dbReference type="GO" id="GO:0034220">
    <property type="term" value="P:monoatomic ion transmembrane transport"/>
    <property type="evidence" value="ECO:0007669"/>
    <property type="project" value="InterPro"/>
</dbReference>
<dbReference type="SUPFAM" id="SSF56935">
    <property type="entry name" value="Porins"/>
    <property type="match status" value="1"/>
</dbReference>
<keyword evidence="3" id="KW-0813">Transport</keyword>
<dbReference type="KEGG" id="bxe:Bxe_B2511"/>
<evidence type="ECO:0000256" key="7">
    <source>
        <dbReference type="ARBA" id="ARBA00023065"/>
    </source>
</evidence>
<sequence length="396" mass="41200">MRKKSVAIAALGALALPAYAQSTVSLYGVIDEGLQFNTNNKNNVGGHNVGGRQWNLDSLAGPSGSRWGMKGAEDLGGGLSAVFTLESGVNLNSGSFGQGGTAFGRQAFVGLSSRQFGSVLLGRQYDSINDYIGYMTFGLAGYGSGLAHPGDIDNTTHESRVNNTVKYVSPNLRGLTFGGTVTTGGVAGSVSQNSGFSAGLGYKQGPATFGLVYELFKNPSNAGAVLNSNSNAVAPTSTTIYGSLNSAYLTGANPATSWQVIAAAGSYNFGAVTVAGAWSNVRYGNIGRFNGASATFNDAEVNGMYQVNPAVFVSLAYNYLKGNAVSRDIGDQTYHQISAMADYLLSKRTDVYVTVTYQIASGTNSTGAPAVADISLVGDSSNNRQALFRVGMRHRF</sequence>
<dbReference type="STRING" id="266265.Bxe_B2511"/>
<keyword evidence="10" id="KW-0998">Cell outer membrane</keyword>
<keyword evidence="6 11" id="KW-0732">Signal</keyword>
<evidence type="ECO:0000256" key="4">
    <source>
        <dbReference type="ARBA" id="ARBA00022452"/>
    </source>
</evidence>
<dbReference type="GO" id="GO:0015288">
    <property type="term" value="F:porin activity"/>
    <property type="evidence" value="ECO:0007669"/>
    <property type="project" value="UniProtKB-KW"/>
</dbReference>
<organism evidence="13 14">
    <name type="scientific">Paraburkholderia xenovorans (strain LB400)</name>
    <dbReference type="NCBI Taxonomy" id="266265"/>
    <lineage>
        <taxon>Bacteria</taxon>
        <taxon>Pseudomonadati</taxon>
        <taxon>Pseudomonadota</taxon>
        <taxon>Betaproteobacteria</taxon>
        <taxon>Burkholderiales</taxon>
        <taxon>Burkholderiaceae</taxon>
        <taxon>Paraburkholderia</taxon>
    </lineage>
</organism>
<evidence type="ECO:0000256" key="11">
    <source>
        <dbReference type="SAM" id="SignalP"/>
    </source>
</evidence>
<evidence type="ECO:0000256" key="6">
    <source>
        <dbReference type="ARBA" id="ARBA00022729"/>
    </source>
</evidence>
<dbReference type="PRINTS" id="PR00184">
    <property type="entry name" value="NEISSPPORIN"/>
</dbReference>
<evidence type="ECO:0000256" key="5">
    <source>
        <dbReference type="ARBA" id="ARBA00022692"/>
    </source>
</evidence>
<evidence type="ECO:0000313" key="14">
    <source>
        <dbReference type="Proteomes" id="UP000001817"/>
    </source>
</evidence>
<keyword evidence="9" id="KW-0472">Membrane</keyword>
<dbReference type="Gene3D" id="2.40.160.10">
    <property type="entry name" value="Porin"/>
    <property type="match status" value="1"/>
</dbReference>
<reference evidence="13 14" key="1">
    <citation type="journal article" date="2006" name="Proc. Natl. Acad. Sci. U.S.A.">
        <title>Burkholderia xenovorans LB400 harbors a multi-replicon, 9.73-Mbp genome shaped for versatility.</title>
        <authorList>
            <person name="Chain P.S."/>
            <person name="Denef V.J."/>
            <person name="Konstantinidis K.T."/>
            <person name="Vergez L.M."/>
            <person name="Agullo L."/>
            <person name="Reyes V.L."/>
            <person name="Hauser L."/>
            <person name="Cordova M."/>
            <person name="Gomez L."/>
            <person name="Gonzalez M."/>
            <person name="Land M."/>
            <person name="Lao V."/>
            <person name="Larimer F."/>
            <person name="LiPuma J.J."/>
            <person name="Mahenthiralingam E."/>
            <person name="Malfatti S.A."/>
            <person name="Marx C.J."/>
            <person name="Parnell J.J."/>
            <person name="Ramette A."/>
            <person name="Richardson P."/>
            <person name="Seeger M."/>
            <person name="Smith D."/>
            <person name="Spilker T."/>
            <person name="Sul W.J."/>
            <person name="Tsoi T.V."/>
            <person name="Ulrich L.E."/>
            <person name="Zhulin I.B."/>
            <person name="Tiedje J.M."/>
        </authorList>
    </citation>
    <scope>NUCLEOTIDE SEQUENCE [LARGE SCALE GENOMIC DNA]</scope>
    <source>
        <strain evidence="13 14">LB400</strain>
    </source>
</reference>
<dbReference type="GO" id="GO:0046930">
    <property type="term" value="C:pore complex"/>
    <property type="evidence" value="ECO:0007669"/>
    <property type="project" value="UniProtKB-KW"/>
</dbReference>
<dbReference type="RefSeq" id="WP_011490848.1">
    <property type="nucleotide sequence ID" value="NC_007952.1"/>
</dbReference>